<evidence type="ECO:0000256" key="2">
    <source>
        <dbReference type="ARBA" id="ARBA00019480"/>
    </source>
</evidence>
<feature type="compositionally biased region" description="Basic and acidic residues" evidence="4">
    <location>
        <begin position="1"/>
        <end position="19"/>
    </location>
</feature>
<dbReference type="InterPro" id="IPR026246">
    <property type="entry name" value="Fsip1"/>
</dbReference>
<dbReference type="Pfam" id="PF15554">
    <property type="entry name" value="FSIP1"/>
    <property type="match status" value="1"/>
</dbReference>
<reference evidence="5 6" key="1">
    <citation type="submission" date="2009-08" db="EMBL/GenBank/DDBJ databases">
        <title>The Genome Sequence of Spizellomyces punctatus strain DAOM BR117.</title>
        <authorList>
            <consortium name="The Broad Institute Genome Sequencing Platform"/>
            <person name="Russ C."/>
            <person name="Cuomo C."/>
            <person name="Shea T."/>
            <person name="Young S.K."/>
            <person name="Zeng Q."/>
            <person name="Koehrsen M."/>
            <person name="Haas B."/>
            <person name="Borodovsky M."/>
            <person name="Guigo R."/>
            <person name="Alvarado L."/>
            <person name="Berlin A."/>
            <person name="Bochicchio J."/>
            <person name="Borenstein D."/>
            <person name="Chapman S."/>
            <person name="Chen Z."/>
            <person name="Engels R."/>
            <person name="Freedman E."/>
            <person name="Gellesch M."/>
            <person name="Goldberg J."/>
            <person name="Griggs A."/>
            <person name="Gujja S."/>
            <person name="Heiman D."/>
            <person name="Hepburn T."/>
            <person name="Howarth C."/>
            <person name="Jen D."/>
            <person name="Larson L."/>
            <person name="Lewis B."/>
            <person name="Mehta T."/>
            <person name="Park D."/>
            <person name="Pearson M."/>
            <person name="Roberts A."/>
            <person name="Saif S."/>
            <person name="Shenoy N."/>
            <person name="Sisk P."/>
            <person name="Stolte C."/>
            <person name="Sykes S."/>
            <person name="Thomson T."/>
            <person name="Walk T."/>
            <person name="White J."/>
            <person name="Yandava C."/>
            <person name="Burger G."/>
            <person name="Gray M.W."/>
            <person name="Holland P.W.H."/>
            <person name="King N."/>
            <person name="Lang F.B.F."/>
            <person name="Roger A.J."/>
            <person name="Ruiz-Trillo I."/>
            <person name="Lander E."/>
            <person name="Nusbaum C."/>
        </authorList>
    </citation>
    <scope>NUCLEOTIDE SEQUENCE [LARGE SCALE GENOMIC DNA]</scope>
    <source>
        <strain evidence="5 6">DAOM BR117</strain>
    </source>
</reference>
<dbReference type="eggNOG" id="ENOG502T6TJ">
    <property type="taxonomic scope" value="Eukaryota"/>
</dbReference>
<evidence type="ECO:0000256" key="3">
    <source>
        <dbReference type="ARBA" id="ARBA00023054"/>
    </source>
</evidence>
<feature type="region of interest" description="Disordered" evidence="4">
    <location>
        <begin position="1"/>
        <end position="75"/>
    </location>
</feature>
<feature type="region of interest" description="Disordered" evidence="4">
    <location>
        <begin position="227"/>
        <end position="249"/>
    </location>
</feature>
<comment type="similarity">
    <text evidence="1">Belongs to the FSIP1 family.</text>
</comment>
<evidence type="ECO:0000256" key="1">
    <source>
        <dbReference type="ARBA" id="ARBA00010495"/>
    </source>
</evidence>
<dbReference type="PANTHER" id="PTHR22012:SF2">
    <property type="entry name" value="FIBROUS SHEATH-INTERACTING PROTEIN 1"/>
    <property type="match status" value="1"/>
</dbReference>
<feature type="region of interest" description="Disordered" evidence="4">
    <location>
        <begin position="157"/>
        <end position="202"/>
    </location>
</feature>
<evidence type="ECO:0000313" key="5">
    <source>
        <dbReference type="EMBL" id="KND04812.1"/>
    </source>
</evidence>
<feature type="compositionally biased region" description="Polar residues" evidence="4">
    <location>
        <begin position="23"/>
        <end position="41"/>
    </location>
</feature>
<feature type="compositionally biased region" description="Low complexity" evidence="4">
    <location>
        <begin position="227"/>
        <end position="237"/>
    </location>
</feature>
<dbReference type="OrthoDB" id="9946895at2759"/>
<dbReference type="AlphaFoldDB" id="A0A0L0HUN3"/>
<proteinExistence type="inferred from homology"/>
<sequence length="477" mass="52909">MEEDHSSSTNSDRSRHDEGSANAVRTRTGTPVKNVRPNSVRSDGGLTPLPDDDDAPTIIRSSSPTSPVPSSFNRTPTALLLQSNFDEEGQAYTKSFHEACTDFQDMQQPEGAVPESSPEEESAFPLSDTDAKIQQGLQRIRELDALLRQKNMLARALTKERLSRESSAAPRTKSGPQENTPAADSSDDDDEELELKSVHSMETRTFITEPKLGARAKIGIQALRDGGANEAAGSAEEPQGPVPPKKKGYKQGDFIQRNIVLGPEARYYSAMTEEEKDRVEKILNTEDTEEDAPDNVSVLTDHSKPSVFHFTRPATANTAFFPDTDEFEQLVEIDRKLQLIIPEPEWETKSIVWSTPASTNASGAQTPMPGRFSRQSFSSCSVSIRDITAVMHDADNAKPAEVLLKDEQKQLKEIDEKLEALREGEARPISREDLDRLLYECMRFEAELKSRQSSTWDVESISTVSRCSSPPFVNQFC</sequence>
<dbReference type="RefSeq" id="XP_016612851.1">
    <property type="nucleotide sequence ID" value="XM_016748839.1"/>
</dbReference>
<dbReference type="InParanoid" id="A0A0L0HUN3"/>
<name>A0A0L0HUN3_SPIPD</name>
<dbReference type="VEuPathDB" id="FungiDB:SPPG_00515"/>
<keyword evidence="6" id="KW-1185">Reference proteome</keyword>
<feature type="region of interest" description="Disordered" evidence="4">
    <location>
        <begin position="105"/>
        <end position="127"/>
    </location>
</feature>
<dbReference type="EMBL" id="KQ257450">
    <property type="protein sequence ID" value="KND04812.1"/>
    <property type="molecule type" value="Genomic_DNA"/>
</dbReference>
<feature type="compositionally biased region" description="Low complexity" evidence="4">
    <location>
        <begin position="61"/>
        <end position="71"/>
    </location>
</feature>
<evidence type="ECO:0000256" key="4">
    <source>
        <dbReference type="SAM" id="MobiDB-lite"/>
    </source>
</evidence>
<accession>A0A0L0HUN3</accession>
<dbReference type="PANTHER" id="PTHR22012">
    <property type="entry name" value="FIBROUS SHEATH INTERACTING PROTEIN 1"/>
    <property type="match status" value="1"/>
</dbReference>
<keyword evidence="3" id="KW-0175">Coiled coil</keyword>
<dbReference type="GeneID" id="27684235"/>
<dbReference type="OMA" id="NPNERME"/>
<dbReference type="Proteomes" id="UP000053201">
    <property type="component" value="Unassembled WGS sequence"/>
</dbReference>
<feature type="compositionally biased region" description="Polar residues" evidence="4">
    <location>
        <begin position="174"/>
        <end position="183"/>
    </location>
</feature>
<organism evidence="5 6">
    <name type="scientific">Spizellomyces punctatus (strain DAOM BR117)</name>
    <dbReference type="NCBI Taxonomy" id="645134"/>
    <lineage>
        <taxon>Eukaryota</taxon>
        <taxon>Fungi</taxon>
        <taxon>Fungi incertae sedis</taxon>
        <taxon>Chytridiomycota</taxon>
        <taxon>Chytridiomycota incertae sedis</taxon>
        <taxon>Chytridiomycetes</taxon>
        <taxon>Spizellomycetales</taxon>
        <taxon>Spizellomycetaceae</taxon>
        <taxon>Spizellomyces</taxon>
    </lineage>
</organism>
<evidence type="ECO:0000313" key="6">
    <source>
        <dbReference type="Proteomes" id="UP000053201"/>
    </source>
</evidence>
<protein>
    <recommendedName>
        <fullName evidence="2">Fibrous sheath-interacting protein 1</fullName>
    </recommendedName>
</protein>
<gene>
    <name evidence="5" type="ORF">SPPG_00515</name>
</gene>